<keyword evidence="4" id="KW-0808">Transferase</keyword>
<keyword evidence="11" id="KW-1185">Reference proteome</keyword>
<dbReference type="SUPFAM" id="SSF103196">
    <property type="entry name" value="Roadblock/LC7 domain"/>
    <property type="match status" value="1"/>
</dbReference>
<comment type="caution">
    <text evidence="10">The sequence shown here is derived from an EMBL/GenBank/DDBJ whole genome shotgun (WGS) entry which is preliminary data.</text>
</comment>
<evidence type="ECO:0000313" key="10">
    <source>
        <dbReference type="EMBL" id="MFI7440119.1"/>
    </source>
</evidence>
<gene>
    <name evidence="10" type="ORF">ACIBP5_09175</name>
</gene>
<dbReference type="EMBL" id="JBITMB010000002">
    <property type="protein sequence ID" value="MFI7440119.1"/>
    <property type="molecule type" value="Genomic_DNA"/>
</dbReference>
<evidence type="ECO:0000256" key="3">
    <source>
        <dbReference type="ARBA" id="ARBA00022553"/>
    </source>
</evidence>
<keyword evidence="3" id="KW-0597">Phosphoprotein</keyword>
<dbReference type="SUPFAM" id="SSF55874">
    <property type="entry name" value="ATPase domain of HSP90 chaperone/DNA topoisomerase II/histidine kinase"/>
    <property type="match status" value="1"/>
</dbReference>
<dbReference type="Gene3D" id="3.30.450.30">
    <property type="entry name" value="Dynein light chain 2a, cytoplasmic"/>
    <property type="match status" value="1"/>
</dbReference>
<protein>
    <recommendedName>
        <fullName evidence="2">histidine kinase</fullName>
        <ecNumber evidence="2">2.7.13.3</ecNumber>
    </recommendedName>
</protein>
<feature type="region of interest" description="Disordered" evidence="8">
    <location>
        <begin position="652"/>
        <end position="696"/>
    </location>
</feature>
<evidence type="ECO:0000256" key="1">
    <source>
        <dbReference type="ARBA" id="ARBA00000085"/>
    </source>
</evidence>
<dbReference type="PANTHER" id="PTHR45436:SF5">
    <property type="entry name" value="SENSOR HISTIDINE KINASE TRCS"/>
    <property type="match status" value="1"/>
</dbReference>
<dbReference type="SMART" id="SM00387">
    <property type="entry name" value="HATPase_c"/>
    <property type="match status" value="1"/>
</dbReference>
<sequence>MALKVQISPRPWSWWTVRARLGLLVALPVLGMLAFAVAQAGTVLGVADGGQRTRDLASLATATSGLVHQLEREQAESQALAARGGTSGRVLVTAARQRTDAARRAFSAAGGTAQKAAPGLTPALHAAEQALTRARQAAQEGTGQGDANGTDRYGAAVSALLTVATALPRQIDDQRLANQAHAVAELAGAKHALAEQRELLRGALTRRRLRPAEARELVRLAATEAAHLRAFEAAADPWARGRLTSRLVGPDVEATRATRAAMERTLGATQAAAVRPDPATGRTPITDADAWYVAASHTIRRLHDVELDLTGRLDTAAAEVLADARRGLVATIGLTAGALAGTLAVTALVAADLARRLRRLRASALALADVHLPEAIKAIGAAPDPVAARTDQLARHALGEQHGPDEIGDVGSALSVVHARALDLATGQTLLRRESAAVFEAMARRGQTLVARQLDLIDRLEAGETDPDTLGWLYQLDHLAARMRRNDESLLVLAGGEPVRQFGTAVPLYDVVRGALAEIEEYRRIQPIALTGTPVAAEAVGDLVHLIAELLENATHHSPPDTPVVVRAYISGDGCTVTIQDQGSGMDPVALDQANTRLARPDDPVAGLGGTMGLRVVARLADRHGVTVRLSSRGRGVIATVLIPPPLLASAPRHAGTGPAPVGAGGRDGGGAPGIRETVAAPGPSGTRAAGTAAEPETGMLADRLGWLLTRFTNQVPGVAHAVAVSADGVALASSGALSRERSVHLAAAVAGIAGLSAGTARSLATGQVRQTAVDMDEGALLTFTAGRVLLGVLTRGDTDYGDVAYEAGRLGLQVADLLGAADEPVPGPATDPGPLGTADVAADGGAGPWHDETHPSSRT</sequence>
<dbReference type="SMART" id="SM00960">
    <property type="entry name" value="Robl_LC7"/>
    <property type="match status" value="1"/>
</dbReference>
<dbReference type="PANTHER" id="PTHR45436">
    <property type="entry name" value="SENSOR HISTIDINE KINASE YKOH"/>
    <property type="match status" value="1"/>
</dbReference>
<comment type="catalytic activity">
    <reaction evidence="1">
        <text>ATP + protein L-histidine = ADP + protein N-phospho-L-histidine.</text>
        <dbReference type="EC" id="2.7.13.3"/>
    </reaction>
</comment>
<evidence type="ECO:0000256" key="7">
    <source>
        <dbReference type="ARBA" id="ARBA00022989"/>
    </source>
</evidence>
<feature type="compositionally biased region" description="Basic and acidic residues" evidence="8">
    <location>
        <begin position="850"/>
        <end position="860"/>
    </location>
</feature>
<feature type="region of interest" description="Disordered" evidence="8">
    <location>
        <begin position="823"/>
        <end position="860"/>
    </location>
</feature>
<feature type="compositionally biased region" description="Gly residues" evidence="8">
    <location>
        <begin position="663"/>
        <end position="673"/>
    </location>
</feature>
<accession>A0ABW8A014</accession>
<dbReference type="Proteomes" id="UP001612928">
    <property type="component" value="Unassembled WGS sequence"/>
</dbReference>
<dbReference type="Pfam" id="PF02518">
    <property type="entry name" value="HATPase_c"/>
    <property type="match status" value="1"/>
</dbReference>
<dbReference type="Pfam" id="PF08376">
    <property type="entry name" value="NIT"/>
    <property type="match status" value="1"/>
</dbReference>
<evidence type="ECO:0000313" key="11">
    <source>
        <dbReference type="Proteomes" id="UP001612928"/>
    </source>
</evidence>
<dbReference type="EC" id="2.7.13.3" evidence="2"/>
<evidence type="ECO:0000256" key="8">
    <source>
        <dbReference type="SAM" id="MobiDB-lite"/>
    </source>
</evidence>
<dbReference type="InterPro" id="IPR050428">
    <property type="entry name" value="TCS_sensor_his_kinase"/>
</dbReference>
<dbReference type="InterPro" id="IPR004942">
    <property type="entry name" value="Roadblock/LAMTOR2_dom"/>
</dbReference>
<dbReference type="InterPro" id="IPR036890">
    <property type="entry name" value="HATPase_C_sf"/>
</dbReference>
<dbReference type="InterPro" id="IPR003594">
    <property type="entry name" value="HATPase_dom"/>
</dbReference>
<evidence type="ECO:0000256" key="6">
    <source>
        <dbReference type="ARBA" id="ARBA00022777"/>
    </source>
</evidence>
<dbReference type="RefSeq" id="WP_397019830.1">
    <property type="nucleotide sequence ID" value="NZ_JBITMB010000002.1"/>
</dbReference>
<evidence type="ECO:0000259" key="9">
    <source>
        <dbReference type="PROSITE" id="PS50109"/>
    </source>
</evidence>
<dbReference type="Pfam" id="PF03259">
    <property type="entry name" value="Robl_LC7"/>
    <property type="match status" value="1"/>
</dbReference>
<evidence type="ECO:0000256" key="2">
    <source>
        <dbReference type="ARBA" id="ARBA00012438"/>
    </source>
</evidence>
<organism evidence="10 11">
    <name type="scientific">Nonomuraea indica</name>
    <dbReference type="NCBI Taxonomy" id="1581193"/>
    <lineage>
        <taxon>Bacteria</taxon>
        <taxon>Bacillati</taxon>
        <taxon>Actinomycetota</taxon>
        <taxon>Actinomycetes</taxon>
        <taxon>Streptosporangiales</taxon>
        <taxon>Streptosporangiaceae</taxon>
        <taxon>Nonomuraea</taxon>
    </lineage>
</organism>
<name>A0ABW8A014_9ACTN</name>
<evidence type="ECO:0000256" key="5">
    <source>
        <dbReference type="ARBA" id="ARBA00022692"/>
    </source>
</evidence>
<keyword evidence="6" id="KW-0418">Kinase</keyword>
<dbReference type="InterPro" id="IPR005467">
    <property type="entry name" value="His_kinase_dom"/>
</dbReference>
<feature type="domain" description="Histidine kinase" evidence="9">
    <location>
        <begin position="543"/>
        <end position="647"/>
    </location>
</feature>
<keyword evidence="5" id="KW-0812">Transmembrane</keyword>
<dbReference type="PROSITE" id="PS50109">
    <property type="entry name" value="HIS_KIN"/>
    <property type="match status" value="1"/>
</dbReference>
<proteinExistence type="predicted"/>
<reference evidence="10 11" key="1">
    <citation type="submission" date="2024-10" db="EMBL/GenBank/DDBJ databases">
        <title>The Natural Products Discovery Center: Release of the First 8490 Sequenced Strains for Exploring Actinobacteria Biosynthetic Diversity.</title>
        <authorList>
            <person name="Kalkreuter E."/>
            <person name="Kautsar S.A."/>
            <person name="Yang D."/>
            <person name="Bader C.D."/>
            <person name="Teijaro C.N."/>
            <person name="Fluegel L."/>
            <person name="Davis C.M."/>
            <person name="Simpson J.R."/>
            <person name="Lauterbach L."/>
            <person name="Steele A.D."/>
            <person name="Gui C."/>
            <person name="Meng S."/>
            <person name="Li G."/>
            <person name="Viehrig K."/>
            <person name="Ye F."/>
            <person name="Su P."/>
            <person name="Kiefer A.F."/>
            <person name="Nichols A."/>
            <person name="Cepeda A.J."/>
            <person name="Yan W."/>
            <person name="Fan B."/>
            <person name="Jiang Y."/>
            <person name="Adhikari A."/>
            <person name="Zheng C.-J."/>
            <person name="Schuster L."/>
            <person name="Cowan T.M."/>
            <person name="Smanski M.J."/>
            <person name="Chevrette M.G."/>
            <person name="De Carvalho L.P.S."/>
            <person name="Shen B."/>
        </authorList>
    </citation>
    <scope>NUCLEOTIDE SEQUENCE [LARGE SCALE GENOMIC DNA]</scope>
    <source>
        <strain evidence="10 11">NPDC049503</strain>
    </source>
</reference>
<dbReference type="InterPro" id="IPR013587">
    <property type="entry name" value="Nitrate/nitrite_sensing"/>
</dbReference>
<evidence type="ECO:0000256" key="4">
    <source>
        <dbReference type="ARBA" id="ARBA00022679"/>
    </source>
</evidence>
<dbReference type="Gene3D" id="3.30.565.10">
    <property type="entry name" value="Histidine kinase-like ATPase, C-terminal domain"/>
    <property type="match status" value="1"/>
</dbReference>
<keyword evidence="7" id="KW-1133">Transmembrane helix</keyword>
<keyword evidence="7" id="KW-0472">Membrane</keyword>